<accession>A0ABN4FIH8</accession>
<evidence type="ECO:0000313" key="1">
    <source>
        <dbReference type="EMBL" id="AJJ35013.1"/>
    </source>
</evidence>
<gene>
    <name evidence="1" type="ORF">CH54_3808</name>
</gene>
<reference evidence="1 2" key="1">
    <citation type="journal article" date="2015" name="Genome Announc.">
        <title>Thirty-Two Complete Genome Assemblies of Nine Yersinia Species, Including Y. pestis, Y. pseudotuberculosis, and Y. enterocolitica.</title>
        <authorList>
            <person name="Johnson S.L."/>
            <person name="Daligault H.E."/>
            <person name="Davenport K.W."/>
            <person name="Jaissle J."/>
            <person name="Frey K.G."/>
            <person name="Ladner J.T."/>
            <person name="Broomall S.M."/>
            <person name="Bishop-Lilly K.A."/>
            <person name="Bruce D.C."/>
            <person name="Coyne S.R."/>
            <person name="Gibbons H.S."/>
            <person name="Lo C.C."/>
            <person name="Munk A.C."/>
            <person name="Rosenzweig C.N."/>
            <person name="Koroleva G.I."/>
            <person name="Palacios G.F."/>
            <person name="Redden C.L."/>
            <person name="Xu Y."/>
            <person name="Minogue T.D."/>
            <person name="Chain P.S."/>
        </authorList>
    </citation>
    <scope>NUCLEOTIDE SEQUENCE [LARGE SCALE GENOMIC DNA]</scope>
    <source>
        <strain evidence="1 2">Y231</strain>
    </source>
</reference>
<organism evidence="1 2">
    <name type="scientific">Yersinia rochesterensis</name>
    <dbReference type="NCBI Taxonomy" id="1604335"/>
    <lineage>
        <taxon>Bacteria</taxon>
        <taxon>Pseudomonadati</taxon>
        <taxon>Pseudomonadota</taxon>
        <taxon>Gammaproteobacteria</taxon>
        <taxon>Enterobacterales</taxon>
        <taxon>Yersiniaceae</taxon>
        <taxon>Yersinia</taxon>
    </lineage>
</organism>
<protein>
    <submittedName>
        <fullName evidence="1">Membrane protein</fullName>
    </submittedName>
</protein>
<keyword evidence="2" id="KW-1185">Reference proteome</keyword>
<evidence type="ECO:0000313" key="2">
    <source>
        <dbReference type="Proteomes" id="UP000031883"/>
    </source>
</evidence>
<dbReference type="EMBL" id="CP009997">
    <property type="protein sequence ID" value="AJJ35013.1"/>
    <property type="molecule type" value="Genomic_DNA"/>
</dbReference>
<sequence length="34" mass="3438">MKDAFWFGAVIGFACGLALSSAIVHGLIPGVTMG</sequence>
<dbReference type="Proteomes" id="UP000031883">
    <property type="component" value="Chromosome"/>
</dbReference>
<dbReference type="PROSITE" id="PS51257">
    <property type="entry name" value="PROKAR_LIPOPROTEIN"/>
    <property type="match status" value="1"/>
</dbReference>
<name>A0ABN4FIH8_9GAMM</name>
<proteinExistence type="predicted"/>